<evidence type="ECO:0000256" key="2">
    <source>
        <dbReference type="ARBA" id="ARBA00004613"/>
    </source>
</evidence>
<dbReference type="PANTHER" id="PTHR40088:SF1">
    <property type="entry name" value="PECTATE LYASE PEL9"/>
    <property type="match status" value="1"/>
</dbReference>
<feature type="signal peptide" evidence="9">
    <location>
        <begin position="1"/>
        <end position="20"/>
    </location>
</feature>
<dbReference type="NCBIfam" id="TIGR04183">
    <property type="entry name" value="Por_Secre_tail"/>
    <property type="match status" value="1"/>
</dbReference>
<gene>
    <name evidence="11" type="ORF">MYP_3575</name>
</gene>
<dbReference type="Gene3D" id="2.160.20.10">
    <property type="entry name" value="Single-stranded right-handed beta-helix, Pectin lyase-like"/>
    <property type="match status" value="1"/>
</dbReference>
<evidence type="ECO:0000313" key="12">
    <source>
        <dbReference type="Proteomes" id="UP000030185"/>
    </source>
</evidence>
<proteinExistence type="inferred from homology"/>
<dbReference type="SUPFAM" id="SSF51126">
    <property type="entry name" value="Pectin lyase-like"/>
    <property type="match status" value="1"/>
</dbReference>
<comment type="similarity">
    <text evidence="8">Belongs to the polysaccharide lyase 9 family.</text>
</comment>
<name>A0A098LH93_9BACT</name>
<dbReference type="PANTHER" id="PTHR40088">
    <property type="entry name" value="PECTATE LYASE (EUROFUNG)"/>
    <property type="match status" value="1"/>
</dbReference>
<comment type="subcellular location">
    <subcellularLocation>
        <location evidence="2">Secreted</location>
    </subcellularLocation>
</comment>
<dbReference type="InterPro" id="IPR011050">
    <property type="entry name" value="Pectin_lyase_fold/virulence"/>
</dbReference>
<keyword evidence="4" id="KW-0479">Metal-binding</keyword>
<accession>A0A098LH93</accession>
<dbReference type="Pfam" id="PF22842">
    <property type="entry name" value="Pel9A-like_beta_helix"/>
    <property type="match status" value="1"/>
</dbReference>
<organism evidence="11 12">
    <name type="scientific">Sporocytophaga myxococcoides</name>
    <dbReference type="NCBI Taxonomy" id="153721"/>
    <lineage>
        <taxon>Bacteria</taxon>
        <taxon>Pseudomonadati</taxon>
        <taxon>Bacteroidota</taxon>
        <taxon>Cytophagia</taxon>
        <taxon>Cytophagales</taxon>
        <taxon>Cytophagaceae</taxon>
        <taxon>Sporocytophaga</taxon>
    </lineage>
</organism>
<keyword evidence="7 11" id="KW-0456">Lyase</keyword>
<dbReference type="InterPro" id="IPR012334">
    <property type="entry name" value="Pectin_lyas_fold"/>
</dbReference>
<dbReference type="STRING" id="153721.MYP_3575"/>
<keyword evidence="3" id="KW-0964">Secreted</keyword>
<keyword evidence="12" id="KW-1185">Reference proteome</keyword>
<evidence type="ECO:0000256" key="6">
    <source>
        <dbReference type="ARBA" id="ARBA00022837"/>
    </source>
</evidence>
<feature type="domain" description="Pel9A-like right handed beta-helix region" evidence="10">
    <location>
        <begin position="20"/>
        <end position="370"/>
    </location>
</feature>
<dbReference type="OrthoDB" id="9808066at2"/>
<dbReference type="EMBL" id="BBLT01000007">
    <property type="protein sequence ID" value="GAL86346.1"/>
    <property type="molecule type" value="Genomic_DNA"/>
</dbReference>
<dbReference type="RefSeq" id="WP_052430300.1">
    <property type="nucleotide sequence ID" value="NZ_BBLT01000007.1"/>
</dbReference>
<reference evidence="11 12" key="1">
    <citation type="submission" date="2014-09" db="EMBL/GenBank/DDBJ databases">
        <title>Sporocytophaga myxococcoides PG-01 genome sequencing.</title>
        <authorList>
            <person name="Liu L."/>
            <person name="Gao P.J."/>
            <person name="Chen G.J."/>
            <person name="Wang L.S."/>
        </authorList>
    </citation>
    <scope>NUCLEOTIDE SEQUENCE [LARGE SCALE GENOMIC DNA]</scope>
    <source>
        <strain evidence="11 12">PG-01</strain>
    </source>
</reference>
<evidence type="ECO:0000256" key="3">
    <source>
        <dbReference type="ARBA" id="ARBA00022525"/>
    </source>
</evidence>
<keyword evidence="5 9" id="KW-0732">Signal</keyword>
<dbReference type="AlphaFoldDB" id="A0A098LH93"/>
<dbReference type="GO" id="GO:0046872">
    <property type="term" value="F:metal ion binding"/>
    <property type="evidence" value="ECO:0007669"/>
    <property type="project" value="UniProtKB-KW"/>
</dbReference>
<evidence type="ECO:0000256" key="4">
    <source>
        <dbReference type="ARBA" id="ARBA00022723"/>
    </source>
</evidence>
<evidence type="ECO:0000256" key="8">
    <source>
        <dbReference type="ARBA" id="ARBA00038263"/>
    </source>
</evidence>
<evidence type="ECO:0000256" key="1">
    <source>
        <dbReference type="ARBA" id="ARBA00001913"/>
    </source>
</evidence>
<evidence type="ECO:0000256" key="9">
    <source>
        <dbReference type="SAM" id="SignalP"/>
    </source>
</evidence>
<evidence type="ECO:0000256" key="7">
    <source>
        <dbReference type="ARBA" id="ARBA00023239"/>
    </source>
</evidence>
<dbReference type="InterPro" id="IPR053868">
    <property type="entry name" value="Pel9A-like_beta_helix"/>
</dbReference>
<dbReference type="InterPro" id="IPR052052">
    <property type="entry name" value="Polysaccharide_Lyase_9"/>
</dbReference>
<protein>
    <submittedName>
        <fullName evidence="11">Pectate lyase</fullName>
    </submittedName>
</protein>
<feature type="chain" id="PRO_5001937133" evidence="9">
    <location>
        <begin position="21"/>
        <end position="554"/>
    </location>
</feature>
<sequence>MKIFYSVLSALLVGTAGLFAQTNVYYVDVNGNDGNVGSKEKPFATLNKANAAVNAGDTVWIRGGVYNLRDTIYVKTYNISAGIHLTASGESDDKRIHYLAYPGERPIFDGTNLLVGEGYDHYDGTIESVQYTSPIVVEAKYLHLKGFEVRGVPMKHNSNSGIYILYSKHIFLEQIDSHHNSGPGFFVNDGRANGGGHYFLNCDAHDNYDPYGRQGDGENADGFGVHYQESGDTTKFYGCRAWWNSDDGFDFINQEFPVVVENSYAMGNGYSDYGTQTPPSGNGYGFKMGESKTGKGRHAIKYCVAWKNTASGFYANYTSVGSKWLNNTSYNNGDRSFNMASTTYDSQGRETAPVAVLTGDNVHVLKNNIAYPNKLSRIGGENASGENNTWNLNLDLTESDFLSVDDPSMTITGVDLSMIAGALGPRMADGSLPDVDFLKLTAASRAIDKGEDIGLPFAGNAPDLGAFEYSGIITETHKKVLQPEWNLISTNGMLTIEGKNIENVVITNVNGQIIKTKDVDGTNTSIHFSIEAKGLYFVRVATSTGISVKKVFFQ</sequence>
<dbReference type="GO" id="GO:0005576">
    <property type="term" value="C:extracellular region"/>
    <property type="evidence" value="ECO:0007669"/>
    <property type="project" value="UniProtKB-SubCell"/>
</dbReference>
<dbReference type="GO" id="GO:0016837">
    <property type="term" value="F:carbon-oxygen lyase activity, acting on polysaccharides"/>
    <property type="evidence" value="ECO:0007669"/>
    <property type="project" value="TreeGrafter"/>
</dbReference>
<keyword evidence="6" id="KW-0106">Calcium</keyword>
<comment type="caution">
    <text evidence="11">The sequence shown here is derived from an EMBL/GenBank/DDBJ whole genome shotgun (WGS) entry which is preliminary data.</text>
</comment>
<comment type="cofactor">
    <cofactor evidence="1">
        <name>Ca(2+)</name>
        <dbReference type="ChEBI" id="CHEBI:29108"/>
    </cofactor>
</comment>
<evidence type="ECO:0000259" key="10">
    <source>
        <dbReference type="Pfam" id="PF22842"/>
    </source>
</evidence>
<dbReference type="Proteomes" id="UP000030185">
    <property type="component" value="Unassembled WGS sequence"/>
</dbReference>
<evidence type="ECO:0000313" key="11">
    <source>
        <dbReference type="EMBL" id="GAL86346.1"/>
    </source>
</evidence>
<dbReference type="eggNOG" id="COG3401">
    <property type="taxonomic scope" value="Bacteria"/>
</dbReference>
<dbReference type="InterPro" id="IPR026444">
    <property type="entry name" value="Secre_tail"/>
</dbReference>
<evidence type="ECO:0000256" key="5">
    <source>
        <dbReference type="ARBA" id="ARBA00022729"/>
    </source>
</evidence>